<dbReference type="AlphaFoldDB" id="A0A8H7H0E5"/>
<dbReference type="Proteomes" id="UP000649328">
    <property type="component" value="Unassembled WGS sequence"/>
</dbReference>
<protein>
    <submittedName>
        <fullName evidence="1">Uncharacterized protein</fullName>
    </submittedName>
</protein>
<comment type="caution">
    <text evidence="1">The sequence shown here is derived from an EMBL/GenBank/DDBJ whole genome shotgun (WGS) entry which is preliminary data.</text>
</comment>
<reference evidence="1" key="1">
    <citation type="submission" date="2020-10" db="EMBL/GenBank/DDBJ databases">
        <title>The Whole-Genome Sequence of Metschnikowia persimmonesis, a Novel Endophytic Yeast Species Isolated from Medicinal Plant Diospyros kaki Thumb.</title>
        <authorList>
            <person name="Rahmat E."/>
            <person name="Kang Y."/>
        </authorList>
    </citation>
    <scope>NUCLEOTIDE SEQUENCE</scope>
    <source>
        <strain evidence="1">KIOM G15050</strain>
    </source>
</reference>
<evidence type="ECO:0000313" key="1">
    <source>
        <dbReference type="EMBL" id="KAF8005526.1"/>
    </source>
</evidence>
<evidence type="ECO:0000313" key="2">
    <source>
        <dbReference type="Proteomes" id="UP000649328"/>
    </source>
</evidence>
<keyword evidence="2" id="KW-1185">Reference proteome</keyword>
<dbReference type="EMBL" id="JACBPP010000001">
    <property type="protein sequence ID" value="KAF8005526.1"/>
    <property type="molecule type" value="Genomic_DNA"/>
</dbReference>
<accession>A0A8H7H0E5</accession>
<proteinExistence type="predicted"/>
<organism evidence="1 2">
    <name type="scientific">Metschnikowia pulcherrima</name>
    <dbReference type="NCBI Taxonomy" id="27326"/>
    <lineage>
        <taxon>Eukaryota</taxon>
        <taxon>Fungi</taxon>
        <taxon>Dikarya</taxon>
        <taxon>Ascomycota</taxon>
        <taxon>Saccharomycotina</taxon>
        <taxon>Pichiomycetes</taxon>
        <taxon>Metschnikowiaceae</taxon>
        <taxon>Metschnikowia</taxon>
    </lineage>
</organism>
<name>A0A8H7H0E5_9ASCO</name>
<sequence>MLLTPVKSSIHTLALMYISDLRFESSSPAKPNVLIGSPLNTGGMYSLRVVTGVQSVICVS</sequence>
<gene>
    <name evidence="1" type="ORF">HF325_000983</name>
</gene>